<dbReference type="InterPro" id="IPR018490">
    <property type="entry name" value="cNMP-bd_dom_sf"/>
</dbReference>
<evidence type="ECO:0000256" key="2">
    <source>
        <dbReference type="ARBA" id="ARBA00023125"/>
    </source>
</evidence>
<organism evidence="6">
    <name type="scientific">Acetithermum autotrophicum</name>
    <dbReference type="NCBI Taxonomy" id="1446466"/>
    <lineage>
        <taxon>Bacteria</taxon>
        <taxon>Candidatus Bipolaricaulota</taxon>
        <taxon>Candidatus Acetithermum</taxon>
    </lineage>
</organism>
<evidence type="ECO:0000256" key="3">
    <source>
        <dbReference type="ARBA" id="ARBA00023163"/>
    </source>
</evidence>
<dbReference type="SMART" id="SM00100">
    <property type="entry name" value="cNMP"/>
    <property type="match status" value="1"/>
</dbReference>
<name>H5SQB2_ACEAU</name>
<reference evidence="6" key="1">
    <citation type="journal article" date="2005" name="Environ. Microbiol.">
        <title>Genetic and functional properties of uncultivated thermophilic crenarchaeotes from a subsurface gold mine as revealed by analysis of genome fragments.</title>
        <authorList>
            <person name="Nunoura T."/>
            <person name="Hirayama H."/>
            <person name="Takami H."/>
            <person name="Oida H."/>
            <person name="Nishi S."/>
            <person name="Shimamura S."/>
            <person name="Suzuki Y."/>
            <person name="Inagaki F."/>
            <person name="Takai K."/>
            <person name="Nealson K.H."/>
            <person name="Horikoshi K."/>
        </authorList>
    </citation>
    <scope>NUCLEOTIDE SEQUENCE</scope>
</reference>
<dbReference type="Pfam" id="PF13545">
    <property type="entry name" value="HTH_Crp_2"/>
    <property type="match status" value="1"/>
</dbReference>
<dbReference type="InterPro" id="IPR000595">
    <property type="entry name" value="cNMP-bd_dom"/>
</dbReference>
<proteinExistence type="predicted"/>
<dbReference type="InterPro" id="IPR014710">
    <property type="entry name" value="RmlC-like_jellyroll"/>
</dbReference>
<dbReference type="PANTHER" id="PTHR24567:SF74">
    <property type="entry name" value="HTH-TYPE TRANSCRIPTIONAL REGULATOR ARCR"/>
    <property type="match status" value="1"/>
</dbReference>
<accession>H5SQB2</accession>
<dbReference type="InterPro" id="IPR036390">
    <property type="entry name" value="WH_DNA-bd_sf"/>
</dbReference>
<dbReference type="Gene3D" id="1.10.10.10">
    <property type="entry name" value="Winged helix-like DNA-binding domain superfamily/Winged helix DNA-binding domain"/>
    <property type="match status" value="1"/>
</dbReference>
<dbReference type="Pfam" id="PF00027">
    <property type="entry name" value="cNMP_binding"/>
    <property type="match status" value="1"/>
</dbReference>
<dbReference type="PROSITE" id="PS50042">
    <property type="entry name" value="CNMP_BINDING_3"/>
    <property type="match status" value="1"/>
</dbReference>
<dbReference type="InterPro" id="IPR036388">
    <property type="entry name" value="WH-like_DNA-bd_sf"/>
</dbReference>
<dbReference type="SUPFAM" id="SSF51206">
    <property type="entry name" value="cAMP-binding domain-like"/>
    <property type="match status" value="1"/>
</dbReference>
<keyword evidence="2" id="KW-0238">DNA-binding</keyword>
<dbReference type="PANTHER" id="PTHR24567">
    <property type="entry name" value="CRP FAMILY TRANSCRIPTIONAL REGULATORY PROTEIN"/>
    <property type="match status" value="1"/>
</dbReference>
<dbReference type="InterPro" id="IPR050397">
    <property type="entry name" value="Env_Response_Regulators"/>
</dbReference>
<dbReference type="SMART" id="SM00419">
    <property type="entry name" value="HTH_CRP"/>
    <property type="match status" value="1"/>
</dbReference>
<gene>
    <name evidence="6" type="ORF">HGMM_OP1C043</name>
</gene>
<evidence type="ECO:0000259" key="5">
    <source>
        <dbReference type="PROSITE" id="PS51063"/>
    </source>
</evidence>
<evidence type="ECO:0000256" key="1">
    <source>
        <dbReference type="ARBA" id="ARBA00023015"/>
    </source>
</evidence>
<keyword evidence="3" id="KW-0804">Transcription</keyword>
<dbReference type="GO" id="GO:0005829">
    <property type="term" value="C:cytosol"/>
    <property type="evidence" value="ECO:0007669"/>
    <property type="project" value="TreeGrafter"/>
</dbReference>
<dbReference type="PROSITE" id="PS51063">
    <property type="entry name" value="HTH_CRP_2"/>
    <property type="match status" value="1"/>
</dbReference>
<dbReference type="Gene3D" id="2.60.120.10">
    <property type="entry name" value="Jelly Rolls"/>
    <property type="match status" value="1"/>
</dbReference>
<protein>
    <submittedName>
        <fullName evidence="6">Transcriptional regulator, Crp/Fnr family</fullName>
    </submittedName>
</protein>
<dbReference type="InterPro" id="IPR012318">
    <property type="entry name" value="HTH_CRP"/>
</dbReference>
<dbReference type="CDD" id="cd00038">
    <property type="entry name" value="CAP_ED"/>
    <property type="match status" value="1"/>
</dbReference>
<sequence>MAITGGHPAECRGECSWIFSDLDEKGIKELRTMARPVSYDKGELIFQEGEPAFGFYVICTGKVKLAKHSPQGKKQILKLLGPGEMLGEKTMFDREVYTAYAQTLEPTRMNFYQREPFLSFLERHPSVALKIIEKLSREIKAFQDRLIETSYEGSDERLARLLLMMAQVYGSAEERGVYVGVDLSRSELAELAGISTETAIRTLSSFKERGYVELDGPKIYLRDRESLSKIAEPFEIRLKENLI</sequence>
<keyword evidence="1" id="KW-0805">Transcription regulation</keyword>
<dbReference type="GO" id="GO:0003700">
    <property type="term" value="F:DNA-binding transcription factor activity"/>
    <property type="evidence" value="ECO:0007669"/>
    <property type="project" value="TreeGrafter"/>
</dbReference>
<feature type="domain" description="HTH crp-type" evidence="5">
    <location>
        <begin position="152"/>
        <end position="225"/>
    </location>
</feature>
<dbReference type="SUPFAM" id="SSF46785">
    <property type="entry name" value="Winged helix' DNA-binding domain"/>
    <property type="match status" value="1"/>
</dbReference>
<dbReference type="AlphaFoldDB" id="H5SQB2"/>
<reference evidence="6" key="2">
    <citation type="journal article" date="2012" name="PLoS ONE">
        <title>A Deeply Branching Thermophilic Bacterium with an Ancient Acetyl-CoA Pathway Dominates a Subsurface Ecosystem.</title>
        <authorList>
            <person name="Takami H."/>
            <person name="Noguchi H."/>
            <person name="Takaki Y."/>
            <person name="Uchiyama I."/>
            <person name="Toyoda A."/>
            <person name="Nishi S."/>
            <person name="Chee G.-J."/>
            <person name="Arai W."/>
            <person name="Nunoura T."/>
            <person name="Itoh T."/>
            <person name="Hattori M."/>
            <person name="Takai K."/>
        </authorList>
    </citation>
    <scope>NUCLEOTIDE SEQUENCE</scope>
</reference>
<evidence type="ECO:0000259" key="4">
    <source>
        <dbReference type="PROSITE" id="PS50042"/>
    </source>
</evidence>
<evidence type="ECO:0000313" key="6">
    <source>
        <dbReference type="EMBL" id="BAL58348.1"/>
    </source>
</evidence>
<feature type="domain" description="Cyclic nucleotide-binding" evidence="4">
    <location>
        <begin position="18"/>
        <end position="138"/>
    </location>
</feature>
<dbReference type="GO" id="GO:0003677">
    <property type="term" value="F:DNA binding"/>
    <property type="evidence" value="ECO:0007669"/>
    <property type="project" value="UniProtKB-KW"/>
</dbReference>
<dbReference type="EMBL" id="AP011800">
    <property type="protein sequence ID" value="BAL58348.1"/>
    <property type="molecule type" value="Genomic_DNA"/>
</dbReference>